<dbReference type="SUPFAM" id="SSF53850">
    <property type="entry name" value="Periplasmic binding protein-like II"/>
    <property type="match status" value="1"/>
</dbReference>
<evidence type="ECO:0000256" key="1">
    <source>
        <dbReference type="SAM" id="MobiDB-lite"/>
    </source>
</evidence>
<feature type="region of interest" description="Disordered" evidence="1">
    <location>
        <begin position="1"/>
        <end position="29"/>
    </location>
</feature>
<gene>
    <name evidence="2" type="ORF">P8828_17050</name>
</gene>
<dbReference type="Proteomes" id="UP001341297">
    <property type="component" value="Unassembled WGS sequence"/>
</dbReference>
<feature type="compositionally biased region" description="Basic and acidic residues" evidence="1">
    <location>
        <begin position="8"/>
        <end position="21"/>
    </location>
</feature>
<sequence>MKSAVDPLRAKHEKLEKDNREIAVANPAEPLCSTTQMDRGTELKKIIDDATFRFILGEIDEKGFEEAVKKWENQGGEKIIEELNEDAKKS</sequence>
<proteinExistence type="predicted"/>
<keyword evidence="3" id="KW-1185">Reference proteome</keyword>
<dbReference type="EMBL" id="JARRTL010000018">
    <property type="protein sequence ID" value="MEC0486497.1"/>
    <property type="molecule type" value="Genomic_DNA"/>
</dbReference>
<organism evidence="2 3">
    <name type="scientific">Bacillus glycinifermentans</name>
    <dbReference type="NCBI Taxonomy" id="1664069"/>
    <lineage>
        <taxon>Bacteria</taxon>
        <taxon>Bacillati</taxon>
        <taxon>Bacillota</taxon>
        <taxon>Bacilli</taxon>
        <taxon>Bacillales</taxon>
        <taxon>Bacillaceae</taxon>
        <taxon>Bacillus</taxon>
    </lineage>
</organism>
<evidence type="ECO:0000313" key="3">
    <source>
        <dbReference type="Proteomes" id="UP001341297"/>
    </source>
</evidence>
<comment type="caution">
    <text evidence="2">The sequence shown here is derived from an EMBL/GenBank/DDBJ whole genome shotgun (WGS) entry which is preliminary data.</text>
</comment>
<protein>
    <submittedName>
        <fullName evidence="2">Uncharacterized protein</fullName>
    </submittedName>
</protein>
<reference evidence="2 3" key="1">
    <citation type="submission" date="2023-03" db="EMBL/GenBank/DDBJ databases">
        <title>Agriculturally important microbes genome sequencing.</title>
        <authorList>
            <person name="Dunlap C."/>
        </authorList>
    </citation>
    <scope>NUCLEOTIDE SEQUENCE [LARGE SCALE GENOMIC DNA]</scope>
    <source>
        <strain evidence="2 3">CBP-3203</strain>
    </source>
</reference>
<name>A0ABU6H678_9BACI</name>
<accession>A0ABU6H678</accession>
<evidence type="ECO:0000313" key="2">
    <source>
        <dbReference type="EMBL" id="MEC0486497.1"/>
    </source>
</evidence>